<proteinExistence type="predicted"/>
<feature type="transmembrane region" description="Helical" evidence="1">
    <location>
        <begin position="31"/>
        <end position="52"/>
    </location>
</feature>
<name>A0ABU0CV77_9BACI</name>
<protein>
    <submittedName>
        <fullName evidence="2">RDD family membrane protein YckC</fullName>
    </submittedName>
</protein>
<organism evidence="2 3">
    <name type="scientific">Caldalkalibacillus uzonensis</name>
    <dbReference type="NCBI Taxonomy" id="353224"/>
    <lineage>
        <taxon>Bacteria</taxon>
        <taxon>Bacillati</taxon>
        <taxon>Bacillota</taxon>
        <taxon>Bacilli</taxon>
        <taxon>Bacillales</taxon>
        <taxon>Bacillaceae</taxon>
        <taxon>Caldalkalibacillus</taxon>
    </lineage>
</organism>
<gene>
    <name evidence="2" type="ORF">J2S00_003139</name>
</gene>
<keyword evidence="3" id="KW-1185">Reference proteome</keyword>
<reference evidence="2 3" key="1">
    <citation type="submission" date="2023-07" db="EMBL/GenBank/DDBJ databases">
        <title>Genomic Encyclopedia of Type Strains, Phase IV (KMG-IV): sequencing the most valuable type-strain genomes for metagenomic binning, comparative biology and taxonomic classification.</title>
        <authorList>
            <person name="Goeker M."/>
        </authorList>
    </citation>
    <scope>NUCLEOTIDE SEQUENCE [LARGE SCALE GENOMIC DNA]</scope>
    <source>
        <strain evidence="2 3">DSM 17740</strain>
    </source>
</reference>
<evidence type="ECO:0000313" key="2">
    <source>
        <dbReference type="EMBL" id="MDQ0340330.1"/>
    </source>
</evidence>
<dbReference type="Proteomes" id="UP001232445">
    <property type="component" value="Unassembled WGS sequence"/>
</dbReference>
<keyword evidence="1" id="KW-0472">Membrane</keyword>
<keyword evidence="1" id="KW-0812">Transmembrane</keyword>
<dbReference type="Pfam" id="PF10958">
    <property type="entry name" value="DUF2759"/>
    <property type="match status" value="1"/>
</dbReference>
<dbReference type="RefSeq" id="WP_307341769.1">
    <property type="nucleotide sequence ID" value="NZ_JAUSUQ010000013.1"/>
</dbReference>
<dbReference type="EMBL" id="JAUSUQ010000013">
    <property type="protein sequence ID" value="MDQ0340330.1"/>
    <property type="molecule type" value="Genomic_DNA"/>
</dbReference>
<dbReference type="InterPro" id="IPR024490">
    <property type="entry name" value="DUF2759"/>
</dbReference>
<evidence type="ECO:0000313" key="3">
    <source>
        <dbReference type="Proteomes" id="UP001232445"/>
    </source>
</evidence>
<evidence type="ECO:0000256" key="1">
    <source>
        <dbReference type="SAM" id="Phobius"/>
    </source>
</evidence>
<keyword evidence="1" id="KW-1133">Transmembrane helix</keyword>
<accession>A0ABU0CV77</accession>
<sequence length="56" mass="6280">MLFIVITSLITILCLFGLIHTVKDKNPVGVPLSLVSVLVFGWFSIMETLKWLGFID</sequence>
<comment type="caution">
    <text evidence="2">The sequence shown here is derived from an EMBL/GenBank/DDBJ whole genome shotgun (WGS) entry which is preliminary data.</text>
</comment>